<protein>
    <recommendedName>
        <fullName evidence="4">Kinesin motor domain-containing protein</fullName>
    </recommendedName>
</protein>
<dbReference type="GO" id="GO:0005524">
    <property type="term" value="F:ATP binding"/>
    <property type="evidence" value="ECO:0007669"/>
    <property type="project" value="UniProtKB-UniRule"/>
</dbReference>
<evidence type="ECO:0000256" key="2">
    <source>
        <dbReference type="ARBA" id="ARBA00022840"/>
    </source>
</evidence>
<keyword evidence="6" id="KW-1185">Reference proteome</keyword>
<accession>A7RYD6</accession>
<feature type="non-terminal residue" evidence="5">
    <location>
        <position position="1"/>
    </location>
</feature>
<sequence length="369" mass="40871">MPSENIQVAVFVRPFTERELTEESVCIVEGEDGQVKVDNSENSRAKVFNFDHTYWSVDQASDSYIPRAKGIEELGDSLLSSAFEGYNVCAFSYGASNSGKTCVMFGTNDNPGLIPWICNELFTSAASYSDDTSFRMEISFLEIHKEFVKDLLGRRRNWQDSLRVREHPEFGTRVDKLTKHIVTEVTEVLNLIEKGKKNRSVCSRSSDNFFSSSHTIFTIKFTQVNTCKGDGMPCEKISTIQLVDLAGNKSIHAEAPSSSSGKPDQSLLTLDQVISALASKNTSPRLSVPPPYTDSALTLILKDCFGGNCRTIMVAAVSPSSTSLHETLSTLRYANQVKKVVNYPSINEDGNVKLIKELKVEIQGLKTMM</sequence>
<dbReference type="STRING" id="45351.A7RYD6"/>
<dbReference type="GO" id="GO:0047496">
    <property type="term" value="P:vesicle transport along microtubule"/>
    <property type="evidence" value="ECO:0000318"/>
    <property type="project" value="GO_Central"/>
</dbReference>
<dbReference type="GO" id="GO:0008574">
    <property type="term" value="F:plus-end-directed microtubule motor activity"/>
    <property type="evidence" value="ECO:0000318"/>
    <property type="project" value="GO_Central"/>
</dbReference>
<evidence type="ECO:0000313" key="5">
    <source>
        <dbReference type="EMBL" id="EDO43502.1"/>
    </source>
</evidence>
<dbReference type="InterPro" id="IPR036961">
    <property type="entry name" value="Kinesin_motor_dom_sf"/>
</dbReference>
<dbReference type="SMART" id="SM00129">
    <property type="entry name" value="KISc"/>
    <property type="match status" value="1"/>
</dbReference>
<dbReference type="Pfam" id="PF00225">
    <property type="entry name" value="Kinesin"/>
    <property type="match status" value="1"/>
</dbReference>
<dbReference type="PANTHER" id="PTHR47117:SF6">
    <property type="entry name" value="KINESIN-LIKE PROTEIN KIF16B"/>
    <property type="match status" value="1"/>
</dbReference>
<dbReference type="PANTHER" id="PTHR47117">
    <property type="entry name" value="STAR-RELATED LIPID TRANSFER PROTEIN 9"/>
    <property type="match status" value="1"/>
</dbReference>
<evidence type="ECO:0000256" key="3">
    <source>
        <dbReference type="PROSITE-ProRule" id="PRU00283"/>
    </source>
</evidence>
<comment type="similarity">
    <text evidence="3">Belongs to the TRAFAC class myosin-kinesin ATPase superfamily. Kinesin family.</text>
</comment>
<dbReference type="InParanoid" id="A7RYD6"/>
<dbReference type="eggNOG" id="KOG0241">
    <property type="taxonomic scope" value="Eukaryota"/>
</dbReference>
<organism evidence="5 6">
    <name type="scientific">Nematostella vectensis</name>
    <name type="common">Starlet sea anemone</name>
    <dbReference type="NCBI Taxonomy" id="45351"/>
    <lineage>
        <taxon>Eukaryota</taxon>
        <taxon>Metazoa</taxon>
        <taxon>Cnidaria</taxon>
        <taxon>Anthozoa</taxon>
        <taxon>Hexacorallia</taxon>
        <taxon>Actiniaria</taxon>
        <taxon>Edwardsiidae</taxon>
        <taxon>Nematostella</taxon>
    </lineage>
</organism>
<dbReference type="InterPro" id="IPR001752">
    <property type="entry name" value="Kinesin_motor_dom"/>
</dbReference>
<keyword evidence="1 3" id="KW-0547">Nucleotide-binding</keyword>
<dbReference type="GO" id="GO:0016887">
    <property type="term" value="F:ATP hydrolysis activity"/>
    <property type="evidence" value="ECO:0000318"/>
    <property type="project" value="GO_Central"/>
</dbReference>
<dbReference type="GO" id="GO:0005737">
    <property type="term" value="C:cytoplasm"/>
    <property type="evidence" value="ECO:0000318"/>
    <property type="project" value="GO_Central"/>
</dbReference>
<dbReference type="GO" id="GO:0008017">
    <property type="term" value="F:microtubule binding"/>
    <property type="evidence" value="ECO:0000318"/>
    <property type="project" value="GO_Central"/>
</dbReference>
<dbReference type="FunFam" id="3.40.850.10:FF:000200">
    <property type="entry name" value="Kinesin-like protein 8"/>
    <property type="match status" value="1"/>
</dbReference>
<reference evidence="5 6" key="1">
    <citation type="journal article" date="2007" name="Science">
        <title>Sea anemone genome reveals ancestral eumetazoan gene repertoire and genomic organization.</title>
        <authorList>
            <person name="Putnam N.H."/>
            <person name="Srivastava M."/>
            <person name="Hellsten U."/>
            <person name="Dirks B."/>
            <person name="Chapman J."/>
            <person name="Salamov A."/>
            <person name="Terry A."/>
            <person name="Shapiro H."/>
            <person name="Lindquist E."/>
            <person name="Kapitonov V.V."/>
            <person name="Jurka J."/>
            <person name="Genikhovich G."/>
            <person name="Grigoriev I.V."/>
            <person name="Lucas S.M."/>
            <person name="Steele R.E."/>
            <person name="Finnerty J.R."/>
            <person name="Technau U."/>
            <person name="Martindale M.Q."/>
            <person name="Rokhsar D.S."/>
        </authorList>
    </citation>
    <scope>NUCLEOTIDE SEQUENCE [LARGE SCALE GENOMIC DNA]</scope>
    <source>
        <strain evidence="6">CH2 X CH6</strain>
    </source>
</reference>
<dbReference type="EMBL" id="DS469553">
    <property type="protein sequence ID" value="EDO43502.1"/>
    <property type="molecule type" value="Genomic_DNA"/>
</dbReference>
<feature type="binding site" evidence="3">
    <location>
        <begin position="94"/>
        <end position="101"/>
    </location>
    <ligand>
        <name>ATP</name>
        <dbReference type="ChEBI" id="CHEBI:30616"/>
    </ligand>
</feature>
<dbReference type="SUPFAM" id="SSF52540">
    <property type="entry name" value="P-loop containing nucleoside triphosphate hydrolases"/>
    <property type="match status" value="1"/>
</dbReference>
<feature type="domain" description="Kinesin motor" evidence="4">
    <location>
        <begin position="5"/>
        <end position="340"/>
    </location>
</feature>
<keyword evidence="3" id="KW-0505">Motor protein</keyword>
<gene>
    <name evidence="5" type="ORF">NEMVEDRAFT_v1g97853</name>
</gene>
<evidence type="ECO:0000256" key="1">
    <source>
        <dbReference type="ARBA" id="ARBA00022741"/>
    </source>
</evidence>
<dbReference type="AlphaFoldDB" id="A7RYD6"/>
<dbReference type="HOGENOM" id="CLU_001485_2_1_1"/>
<dbReference type="Gene3D" id="3.40.850.10">
    <property type="entry name" value="Kinesin motor domain"/>
    <property type="match status" value="1"/>
</dbReference>
<evidence type="ECO:0000313" key="6">
    <source>
        <dbReference type="Proteomes" id="UP000001593"/>
    </source>
</evidence>
<dbReference type="PROSITE" id="PS50067">
    <property type="entry name" value="KINESIN_MOTOR_2"/>
    <property type="match status" value="1"/>
</dbReference>
<proteinExistence type="inferred from homology"/>
<dbReference type="PhylomeDB" id="A7RYD6"/>
<dbReference type="PRINTS" id="PR00380">
    <property type="entry name" value="KINESINHEAVY"/>
</dbReference>
<dbReference type="InterPro" id="IPR027417">
    <property type="entry name" value="P-loop_NTPase"/>
</dbReference>
<dbReference type="GO" id="GO:0005874">
    <property type="term" value="C:microtubule"/>
    <property type="evidence" value="ECO:0000318"/>
    <property type="project" value="GO_Central"/>
</dbReference>
<dbReference type="Proteomes" id="UP000001593">
    <property type="component" value="Unassembled WGS sequence"/>
</dbReference>
<dbReference type="GO" id="GO:0005871">
    <property type="term" value="C:kinesin complex"/>
    <property type="evidence" value="ECO:0000318"/>
    <property type="project" value="GO_Central"/>
</dbReference>
<evidence type="ECO:0000259" key="4">
    <source>
        <dbReference type="PROSITE" id="PS50067"/>
    </source>
</evidence>
<name>A7RYD6_NEMVE</name>
<keyword evidence="2 3" id="KW-0067">ATP-binding</keyword>